<dbReference type="InterPro" id="IPR001296">
    <property type="entry name" value="Glyco_trans_1"/>
</dbReference>
<evidence type="ECO:0000313" key="3">
    <source>
        <dbReference type="EMBL" id="MSD14847.1"/>
    </source>
</evidence>
<feature type="domain" description="Glycosyltransferase subfamily 4-like N-terminal" evidence="2">
    <location>
        <begin position="26"/>
        <end position="192"/>
    </location>
</feature>
<dbReference type="InterPro" id="IPR050194">
    <property type="entry name" value="Glycosyltransferase_grp1"/>
</dbReference>
<dbReference type="Pfam" id="PF00534">
    <property type="entry name" value="Glycos_transf_1"/>
    <property type="match status" value="1"/>
</dbReference>
<dbReference type="SUPFAM" id="SSF53756">
    <property type="entry name" value="UDP-Glycosyltransferase/glycogen phosphorylase"/>
    <property type="match status" value="1"/>
</dbReference>
<dbReference type="PANTHER" id="PTHR45947:SF3">
    <property type="entry name" value="SULFOQUINOVOSYL TRANSFERASE SQD2"/>
    <property type="match status" value="1"/>
</dbReference>
<evidence type="ECO:0000259" key="2">
    <source>
        <dbReference type="Pfam" id="PF13439"/>
    </source>
</evidence>
<dbReference type="GO" id="GO:0016757">
    <property type="term" value="F:glycosyltransferase activity"/>
    <property type="evidence" value="ECO:0007669"/>
    <property type="project" value="InterPro"/>
</dbReference>
<feature type="domain" description="Glycosyl transferase family 1" evidence="1">
    <location>
        <begin position="202"/>
        <end position="359"/>
    </location>
</feature>
<dbReference type="Gene3D" id="3.40.50.2000">
    <property type="entry name" value="Glycogen Phosphorylase B"/>
    <property type="match status" value="2"/>
</dbReference>
<keyword evidence="3" id="KW-0808">Transferase</keyword>
<dbReference type="Pfam" id="PF13439">
    <property type="entry name" value="Glyco_transf_4"/>
    <property type="match status" value="1"/>
</dbReference>
<dbReference type="Proteomes" id="UP000431304">
    <property type="component" value="Unassembled WGS sequence"/>
</dbReference>
<evidence type="ECO:0000313" key="4">
    <source>
        <dbReference type="Proteomes" id="UP000431304"/>
    </source>
</evidence>
<gene>
    <name evidence="3" type="ORF">GKE72_01930</name>
</gene>
<organism evidence="3 4">
    <name type="scientific">Eubacterium ramulus</name>
    <dbReference type="NCBI Taxonomy" id="39490"/>
    <lineage>
        <taxon>Bacteria</taxon>
        <taxon>Bacillati</taxon>
        <taxon>Bacillota</taxon>
        <taxon>Clostridia</taxon>
        <taxon>Eubacteriales</taxon>
        <taxon>Eubacteriaceae</taxon>
        <taxon>Eubacterium</taxon>
    </lineage>
</organism>
<reference evidence="3 4" key="1">
    <citation type="journal article" date="2019" name="Nat. Med.">
        <title>A library of human gut bacterial isolates paired with longitudinal multiomics data enables mechanistic microbiome research.</title>
        <authorList>
            <person name="Poyet M."/>
            <person name="Groussin M."/>
            <person name="Gibbons S.M."/>
            <person name="Avila-Pacheco J."/>
            <person name="Jiang X."/>
            <person name="Kearney S.M."/>
            <person name="Perrotta A.R."/>
            <person name="Berdy B."/>
            <person name="Zhao S."/>
            <person name="Lieberman T.D."/>
            <person name="Swanson P.K."/>
            <person name="Smith M."/>
            <person name="Roesemann S."/>
            <person name="Alexander J.E."/>
            <person name="Rich S.A."/>
            <person name="Livny J."/>
            <person name="Vlamakis H."/>
            <person name="Clish C."/>
            <person name="Bullock K."/>
            <person name="Deik A."/>
            <person name="Scott J."/>
            <person name="Pierce K.A."/>
            <person name="Xavier R.J."/>
            <person name="Alm E.J."/>
        </authorList>
    </citation>
    <scope>NUCLEOTIDE SEQUENCE [LARGE SCALE GENOMIC DNA]</scope>
    <source>
        <strain evidence="3 4">BIOML-A3</strain>
    </source>
</reference>
<evidence type="ECO:0000259" key="1">
    <source>
        <dbReference type="Pfam" id="PF00534"/>
    </source>
</evidence>
<comment type="caution">
    <text evidence="3">The sequence shown here is derived from an EMBL/GenBank/DDBJ whole genome shotgun (WGS) entry which is preliminary data.</text>
</comment>
<accession>A0A844DTR2</accession>
<sequence>MGDKEQTTMEKKVRVLEVFGEPISNGGQESFVINIVQHINHEHLAIDMLTPYYCDNSYYEDIVKSFGGTIYTFGLSFEPGKSRFNINDKIDAFFKEHPYDVVHIHSGSISILCIMAHFAKKNHVKKIIVHSHCAAEHKTLKYRLTRMASYPYIMSAPTDYCACSVVAGEWKYPKAIVDHKLKVLKNGVDLEKFAFNEETKCEIRKKLAIPEDAFVLGHVGRFSYQKNHEYLIRIFAEVRKRNEHAVLMLIGDGENKPDVKKQIEELHLTDSVRFCGLVNNVNDYMQAMDVFVLPSRYEGLPIVGVEAQAAGLPVITSVNVSEELEISDLVTFLELKEDVSEWADKILSYEGKEREDASEQIRSHGYDVQFTADEIEKMYLS</sequence>
<dbReference type="EMBL" id="WKRA01000002">
    <property type="protein sequence ID" value="MSD14847.1"/>
    <property type="molecule type" value="Genomic_DNA"/>
</dbReference>
<name>A0A844DTR2_EUBRA</name>
<proteinExistence type="predicted"/>
<dbReference type="InterPro" id="IPR028098">
    <property type="entry name" value="Glyco_trans_4-like_N"/>
</dbReference>
<dbReference type="AlphaFoldDB" id="A0A844DTR2"/>
<dbReference type="PANTHER" id="PTHR45947">
    <property type="entry name" value="SULFOQUINOVOSYL TRANSFERASE SQD2"/>
    <property type="match status" value="1"/>
</dbReference>
<protein>
    <submittedName>
        <fullName evidence="3">Glycosyltransferase</fullName>
    </submittedName>
</protein>